<keyword evidence="1" id="KW-1003">Cell membrane</keyword>
<evidence type="ECO:0000256" key="2">
    <source>
        <dbReference type="ARBA" id="ARBA00022729"/>
    </source>
</evidence>
<feature type="chain" id="PRO_5038915210" evidence="7">
    <location>
        <begin position="26"/>
        <end position="459"/>
    </location>
</feature>
<organism evidence="8 9">
    <name type="scientific">Lachnoanaerobaculum saburreum DSM 3986</name>
    <dbReference type="NCBI Taxonomy" id="887325"/>
    <lineage>
        <taxon>Bacteria</taxon>
        <taxon>Bacillati</taxon>
        <taxon>Bacillota</taxon>
        <taxon>Clostridia</taxon>
        <taxon>Lachnospirales</taxon>
        <taxon>Lachnospiraceae</taxon>
        <taxon>Lachnoanaerobaculum</taxon>
    </lineage>
</organism>
<keyword evidence="3" id="KW-0472">Membrane</keyword>
<evidence type="ECO:0000256" key="1">
    <source>
        <dbReference type="ARBA" id="ARBA00022475"/>
    </source>
</evidence>
<dbReference type="PANTHER" id="PTHR43649:SF33">
    <property type="entry name" value="POLYGALACTURONAN_RHAMNOGALACTURONAN-BINDING PROTEIN YTCQ"/>
    <property type="match status" value="1"/>
</dbReference>
<keyword evidence="2 7" id="KW-0732">Signal</keyword>
<dbReference type="AlphaFoldDB" id="E6LSF0"/>
<dbReference type="Pfam" id="PF01547">
    <property type="entry name" value="SBP_bac_1"/>
    <property type="match status" value="1"/>
</dbReference>
<evidence type="ECO:0000256" key="5">
    <source>
        <dbReference type="ARBA" id="ARBA00023288"/>
    </source>
</evidence>
<accession>E6LSF0</accession>
<evidence type="ECO:0000256" key="4">
    <source>
        <dbReference type="ARBA" id="ARBA00023139"/>
    </source>
</evidence>
<evidence type="ECO:0000256" key="3">
    <source>
        <dbReference type="ARBA" id="ARBA00023136"/>
    </source>
</evidence>
<feature type="region of interest" description="Disordered" evidence="6">
    <location>
        <begin position="31"/>
        <end position="59"/>
    </location>
</feature>
<name>E6LSF0_9FIRM</name>
<gene>
    <name evidence="8" type="ORF">HMPREF0381_2885</name>
</gene>
<feature type="compositionally biased region" description="Polar residues" evidence="6">
    <location>
        <begin position="31"/>
        <end position="48"/>
    </location>
</feature>
<dbReference type="PROSITE" id="PS51257">
    <property type="entry name" value="PROKAR_LIPOPROTEIN"/>
    <property type="match status" value="1"/>
</dbReference>
<dbReference type="HOGENOM" id="CLU_031285_12_3_9"/>
<dbReference type="EMBL" id="AEPW01000113">
    <property type="protein sequence ID" value="EFU75247.1"/>
    <property type="molecule type" value="Genomic_DNA"/>
</dbReference>
<evidence type="ECO:0000313" key="9">
    <source>
        <dbReference type="Proteomes" id="UP000003434"/>
    </source>
</evidence>
<feature type="signal peptide" evidence="7">
    <location>
        <begin position="1"/>
        <end position="25"/>
    </location>
</feature>
<evidence type="ECO:0000256" key="6">
    <source>
        <dbReference type="SAM" id="MobiDB-lite"/>
    </source>
</evidence>
<dbReference type="InterPro" id="IPR050490">
    <property type="entry name" value="Bact_solute-bd_prot1"/>
</dbReference>
<evidence type="ECO:0000313" key="8">
    <source>
        <dbReference type="EMBL" id="EFU75247.1"/>
    </source>
</evidence>
<keyword evidence="5" id="KW-0449">Lipoprotein</keyword>
<keyword evidence="4" id="KW-0564">Palmitate</keyword>
<dbReference type="SUPFAM" id="SSF53850">
    <property type="entry name" value="Periplasmic binding protein-like II"/>
    <property type="match status" value="1"/>
</dbReference>
<sequence>MEENKMKKRFLSVAAGILAVSAILAGCGSGATTNETSASGADTQSSAAETKAGESKADSKAGEGALRLVNGKIEIDSQLKKVAEKYKEKTGQEVVIESLGGGVDIQGQLKSYKAADNMPDIFVIGGDGDYANWTDSVADLSDSEFAKNTDFAYKDKTSGKVVGFPYAVEGYGITYNADILEKAGIDPASLKNYDAFKAAFEKLDSMKSELGLQAVASVAAESGQMYWSTGNHLFGYYYTGGLDRGDNKYFDMAMKGEFDDQRLGEFADMTALLFKYADPQVLISGTYDDQLALWAQGKTAFITQGNWIDPSLPTYNVTFKAGLLPLAFTKADMTKILADCPSWWCVYKDGKNVDAAKKFLDYLATDPDAQEILVKEAGMISPYKTSTVEPETPLAVSLKKYVDAGNTSSWAWSNMPEGIAQNKLGLIFESFAKGDMTNDQFVQMMKTTIADYVAANKKQ</sequence>
<dbReference type="eggNOG" id="COG1653">
    <property type="taxonomic scope" value="Bacteria"/>
</dbReference>
<proteinExistence type="predicted"/>
<dbReference type="InterPro" id="IPR006059">
    <property type="entry name" value="SBP"/>
</dbReference>
<dbReference type="Gene3D" id="3.40.190.10">
    <property type="entry name" value="Periplasmic binding protein-like II"/>
    <property type="match status" value="2"/>
</dbReference>
<dbReference type="PANTHER" id="PTHR43649">
    <property type="entry name" value="ARABINOSE-BINDING PROTEIN-RELATED"/>
    <property type="match status" value="1"/>
</dbReference>
<evidence type="ECO:0000256" key="7">
    <source>
        <dbReference type="SAM" id="SignalP"/>
    </source>
</evidence>
<comment type="caution">
    <text evidence="8">The sequence shown here is derived from an EMBL/GenBank/DDBJ whole genome shotgun (WGS) entry which is preliminary data.</text>
</comment>
<dbReference type="Proteomes" id="UP000003434">
    <property type="component" value="Unassembled WGS sequence"/>
</dbReference>
<reference evidence="8 9" key="1">
    <citation type="submission" date="2010-12" db="EMBL/GenBank/DDBJ databases">
        <authorList>
            <person name="Muzny D."/>
            <person name="Qin X."/>
            <person name="Deng J."/>
            <person name="Jiang H."/>
            <person name="Liu Y."/>
            <person name="Qu J."/>
            <person name="Song X.-Z."/>
            <person name="Zhang L."/>
            <person name="Thornton R."/>
            <person name="Coyle M."/>
            <person name="Francisco L."/>
            <person name="Jackson L."/>
            <person name="Javaid M."/>
            <person name="Korchina V."/>
            <person name="Kovar C."/>
            <person name="Mata R."/>
            <person name="Mathew T."/>
            <person name="Ngo R."/>
            <person name="Nguyen L."/>
            <person name="Nguyen N."/>
            <person name="Okwuonu G."/>
            <person name="Ongeri F."/>
            <person name="Pham C."/>
            <person name="Simmons D."/>
            <person name="Wilczek-Boney K."/>
            <person name="Hale W."/>
            <person name="Jakkamsetti A."/>
            <person name="Pham P."/>
            <person name="Ruth R."/>
            <person name="San Lucas F."/>
            <person name="Warren J."/>
            <person name="Zhang J."/>
            <person name="Zhao Z."/>
            <person name="Zhou C."/>
            <person name="Zhu D."/>
            <person name="Lee S."/>
            <person name="Bess C."/>
            <person name="Blankenburg K."/>
            <person name="Forbes L."/>
            <person name="Fu Q."/>
            <person name="Gubbala S."/>
            <person name="Hirani K."/>
            <person name="Jayaseelan J.C."/>
            <person name="Lara F."/>
            <person name="Munidasa M."/>
            <person name="Palculict T."/>
            <person name="Patil S."/>
            <person name="Pu L.-L."/>
            <person name="Saada N."/>
            <person name="Tang L."/>
            <person name="Weissenberger G."/>
            <person name="Zhu Y."/>
            <person name="Hemphill L."/>
            <person name="Shang Y."/>
            <person name="Youmans B."/>
            <person name="Ayvaz T."/>
            <person name="Ross M."/>
            <person name="Santibanez J."/>
            <person name="Aqrawi P."/>
            <person name="Gross S."/>
            <person name="Joshi V."/>
            <person name="Fowler G."/>
            <person name="Nazareth L."/>
            <person name="Reid J."/>
            <person name="Worley K."/>
            <person name="Petrosino J."/>
            <person name="Highlander S."/>
            <person name="Gibbs R."/>
        </authorList>
    </citation>
    <scope>NUCLEOTIDE SEQUENCE [LARGE SCALE GENOMIC DNA]</scope>
    <source>
        <strain evidence="8 9">DSM 3986</strain>
    </source>
</reference>
<protein>
    <submittedName>
        <fullName evidence="8">ABC transporter, solute-binding protein</fullName>
    </submittedName>
</protein>